<dbReference type="GO" id="GO:0071949">
    <property type="term" value="F:FAD binding"/>
    <property type="evidence" value="ECO:0007669"/>
    <property type="project" value="InterPro"/>
</dbReference>
<keyword evidence="10" id="KW-0812">Transmembrane</keyword>
<evidence type="ECO:0000313" key="12">
    <source>
        <dbReference type="EMBL" id="CCG84061.1"/>
    </source>
</evidence>
<dbReference type="Proteomes" id="UP000013776">
    <property type="component" value="Unassembled WGS sequence"/>
</dbReference>
<dbReference type="Gene3D" id="3.30.465.10">
    <property type="match status" value="1"/>
</dbReference>
<reference evidence="12 13" key="1">
    <citation type="journal article" date="2013" name="MBio">
        <title>Genome sequencing of the plant pathogen Taphrina deformans, the causal agent of peach leaf curl.</title>
        <authorList>
            <person name="Cisse O.H."/>
            <person name="Almeida J.M.G.C.F."/>
            <person name="Fonseca A."/>
            <person name="Kumar A.A."/>
            <person name="Salojaervi J."/>
            <person name="Overmyer K."/>
            <person name="Hauser P.M."/>
            <person name="Pagni M."/>
        </authorList>
    </citation>
    <scope>NUCLEOTIDE SEQUENCE [LARGE SCALE GENOMIC DNA]</scope>
    <source>
        <strain evidence="13">PYCC 5710 / ATCC 11124 / CBS 356.35 / IMI 108563 / JCM 9778 / NBRC 8474</strain>
    </source>
</reference>
<evidence type="ECO:0000259" key="11">
    <source>
        <dbReference type="PROSITE" id="PS51387"/>
    </source>
</evidence>
<dbReference type="PANTHER" id="PTHR11748:SF111">
    <property type="entry name" value="D-LACTATE DEHYDROGENASE, MITOCHONDRIAL-RELATED"/>
    <property type="match status" value="1"/>
</dbReference>
<keyword evidence="10" id="KW-0472">Membrane</keyword>
<keyword evidence="6" id="KW-0809">Transit peptide</keyword>
<comment type="caution">
    <text evidence="12">The sequence shown here is derived from an EMBL/GenBank/DDBJ whole genome shotgun (WGS) entry which is preliminary data.</text>
</comment>
<dbReference type="eggNOG" id="KOG1231">
    <property type="taxonomic scope" value="Eukaryota"/>
</dbReference>
<dbReference type="GO" id="GO:1903457">
    <property type="term" value="P:lactate catabolic process"/>
    <property type="evidence" value="ECO:0007669"/>
    <property type="project" value="TreeGrafter"/>
</dbReference>
<feature type="domain" description="FAD-binding PCMH-type" evidence="11">
    <location>
        <begin position="105"/>
        <end position="284"/>
    </location>
</feature>
<evidence type="ECO:0000256" key="7">
    <source>
        <dbReference type="ARBA" id="ARBA00023002"/>
    </source>
</evidence>
<gene>
    <name evidence="12" type="ORF">TAPDE_004433</name>
</gene>
<organism evidence="12 13">
    <name type="scientific">Taphrina deformans (strain PYCC 5710 / ATCC 11124 / CBS 356.35 / IMI 108563 / JCM 9778 / NBRC 8474)</name>
    <name type="common">Peach leaf curl fungus</name>
    <name type="synonym">Lalaria deformans</name>
    <dbReference type="NCBI Taxonomy" id="1097556"/>
    <lineage>
        <taxon>Eukaryota</taxon>
        <taxon>Fungi</taxon>
        <taxon>Dikarya</taxon>
        <taxon>Ascomycota</taxon>
        <taxon>Taphrinomycotina</taxon>
        <taxon>Taphrinomycetes</taxon>
        <taxon>Taphrinales</taxon>
        <taxon>Taphrinaceae</taxon>
        <taxon>Taphrina</taxon>
    </lineage>
</organism>
<dbReference type="PROSITE" id="PS51387">
    <property type="entry name" value="FAD_PCMH"/>
    <property type="match status" value="1"/>
</dbReference>
<protein>
    <recommendedName>
        <fullName evidence="9">D-lactate dehydrogenase (cytochrome)</fullName>
        <ecNumber evidence="9">1.1.2.4</ecNumber>
    </recommendedName>
</protein>
<dbReference type="InterPro" id="IPR004113">
    <property type="entry name" value="FAD-bd_oxidored_4_C"/>
</dbReference>
<keyword evidence="4" id="KW-0285">Flavoprotein</keyword>
<evidence type="ECO:0000313" key="13">
    <source>
        <dbReference type="Proteomes" id="UP000013776"/>
    </source>
</evidence>
<evidence type="ECO:0000256" key="9">
    <source>
        <dbReference type="ARBA" id="ARBA00038897"/>
    </source>
</evidence>
<dbReference type="AlphaFoldDB" id="R4XDW3"/>
<keyword evidence="7" id="KW-0560">Oxidoreductase</keyword>
<evidence type="ECO:0000256" key="1">
    <source>
        <dbReference type="ARBA" id="ARBA00001974"/>
    </source>
</evidence>
<dbReference type="FunFam" id="3.30.70.2740:FF:000001">
    <property type="entry name" value="D-lactate dehydrogenase mitochondrial"/>
    <property type="match status" value="1"/>
</dbReference>
<keyword evidence="5" id="KW-0274">FAD</keyword>
<keyword evidence="8" id="KW-0496">Mitochondrion</keyword>
<evidence type="ECO:0000256" key="5">
    <source>
        <dbReference type="ARBA" id="ARBA00022827"/>
    </source>
</evidence>
<evidence type="ECO:0000256" key="10">
    <source>
        <dbReference type="SAM" id="Phobius"/>
    </source>
</evidence>
<dbReference type="EC" id="1.1.2.4" evidence="9"/>
<keyword evidence="13" id="KW-1185">Reference proteome</keyword>
<dbReference type="SUPFAM" id="SSF56176">
    <property type="entry name" value="FAD-binding/transporter-associated domain-like"/>
    <property type="match status" value="1"/>
</dbReference>
<proteinExistence type="inferred from homology"/>
<dbReference type="InterPro" id="IPR036318">
    <property type="entry name" value="FAD-bd_PCMH-like_sf"/>
</dbReference>
<evidence type="ECO:0000256" key="4">
    <source>
        <dbReference type="ARBA" id="ARBA00022630"/>
    </source>
</evidence>
<dbReference type="Gene3D" id="3.30.70.2740">
    <property type="match status" value="1"/>
</dbReference>
<evidence type="ECO:0000256" key="2">
    <source>
        <dbReference type="ARBA" id="ARBA00004173"/>
    </source>
</evidence>
<evidence type="ECO:0000256" key="3">
    <source>
        <dbReference type="ARBA" id="ARBA00008000"/>
    </source>
</evidence>
<sequence>MRRSRTLHTCVRRTYASFARKEQPKSNNSFLLGAAVGSAVGLATALYFSNVMLPKDSSSARVFGGARAVASAIRDLQREFPGPRTTVEETDLTVHGSSSWFPMHNEGIPNIVVYPESTADVQKIARIASKYRVPVISYGAGTSIEGQFTAGYGGICIDFSGMDGIIEVHDSDLAVTLQPGVGWQALNAELDARDTGLFFPVDPGPGATIGGCIGTSGSGPNAARWGTMKDWVLSCTVVTIDGQVFDTRCKAKKSSTGYDLNHLLIGAEGTLGLVTEVTLRLTNKPTHEVVGSCAFDNVSDVTKVVLATKKAGIDAQCLELLDSGNMPAINAYAKTSFPEQPHLFFKLSGTPSSVQADQSALANLCHSTGRNFQVSKSAEEANTIWGARKNLLLASLAQHKDSLALSTDVCVPISKLPDLVARYRTMSEDRGIVSSILGHVADGNFHSLILYREADEASFKAAKELSRDLCRLSLSLGGTVSGEHGGGQHEAGIHD</sequence>
<evidence type="ECO:0000256" key="6">
    <source>
        <dbReference type="ARBA" id="ARBA00022946"/>
    </source>
</evidence>
<keyword evidence="10" id="KW-1133">Transmembrane helix</keyword>
<dbReference type="VEuPathDB" id="FungiDB:TAPDE_004433"/>
<name>R4XDW3_TAPDE</name>
<comment type="subcellular location">
    <subcellularLocation>
        <location evidence="2">Mitochondrion</location>
    </subcellularLocation>
</comment>
<dbReference type="GO" id="GO:0004458">
    <property type="term" value="F:D-lactate dehydrogenase (cytochrome) activity"/>
    <property type="evidence" value="ECO:0007669"/>
    <property type="project" value="UniProtKB-EC"/>
</dbReference>
<dbReference type="OrthoDB" id="415825at2759"/>
<dbReference type="GO" id="GO:0008720">
    <property type="term" value="F:D-lactate dehydrogenase (NAD+) activity"/>
    <property type="evidence" value="ECO:0007669"/>
    <property type="project" value="TreeGrafter"/>
</dbReference>
<dbReference type="InterPro" id="IPR016164">
    <property type="entry name" value="FAD-linked_Oxase-like_C"/>
</dbReference>
<dbReference type="InterPro" id="IPR016166">
    <property type="entry name" value="FAD-bd_PCMH"/>
</dbReference>
<dbReference type="GO" id="GO:0005739">
    <property type="term" value="C:mitochondrion"/>
    <property type="evidence" value="ECO:0007669"/>
    <property type="project" value="UniProtKB-SubCell"/>
</dbReference>
<dbReference type="SUPFAM" id="SSF55103">
    <property type="entry name" value="FAD-linked oxidases, C-terminal domain"/>
    <property type="match status" value="1"/>
</dbReference>
<dbReference type="Pfam" id="PF01565">
    <property type="entry name" value="FAD_binding_4"/>
    <property type="match status" value="1"/>
</dbReference>
<dbReference type="STRING" id="1097556.R4XDW3"/>
<dbReference type="Pfam" id="PF02913">
    <property type="entry name" value="FAD-oxidase_C"/>
    <property type="match status" value="1"/>
</dbReference>
<dbReference type="PANTHER" id="PTHR11748">
    <property type="entry name" value="D-LACTATE DEHYDROGENASE"/>
    <property type="match status" value="1"/>
</dbReference>
<feature type="transmembrane region" description="Helical" evidence="10">
    <location>
        <begin position="30"/>
        <end position="48"/>
    </location>
</feature>
<evidence type="ECO:0000256" key="8">
    <source>
        <dbReference type="ARBA" id="ARBA00023128"/>
    </source>
</evidence>
<comment type="similarity">
    <text evidence="3">Belongs to the FAD-binding oxidoreductase/transferase type 4 family.</text>
</comment>
<dbReference type="InterPro" id="IPR016169">
    <property type="entry name" value="FAD-bd_PCMH_sub2"/>
</dbReference>
<comment type="cofactor">
    <cofactor evidence="1">
        <name>FAD</name>
        <dbReference type="ChEBI" id="CHEBI:57692"/>
    </cofactor>
</comment>
<accession>R4XDW3</accession>
<dbReference type="InterPro" id="IPR006094">
    <property type="entry name" value="Oxid_FAD_bind_N"/>
</dbReference>
<dbReference type="EMBL" id="CAHR02000198">
    <property type="protein sequence ID" value="CCG84061.1"/>
    <property type="molecule type" value="Genomic_DNA"/>
</dbReference>